<sequence length="82" mass="9664">MVIIGDCNFCHRFRGCNFTMDLVLLAAGISPLSVVRSFYCLRNFVILELLYCRCWCTVLVCWFCVISYCMVWIVVYKVMRRS</sequence>
<protein>
    <recommendedName>
        <fullName evidence="4">Transmembrane protein</fullName>
    </recommendedName>
</protein>
<dbReference type="Proteomes" id="UP000266673">
    <property type="component" value="Unassembled WGS sequence"/>
</dbReference>
<keyword evidence="1" id="KW-1133">Transmembrane helix</keyword>
<dbReference type="EMBL" id="QKWP01000398">
    <property type="protein sequence ID" value="RIB20774.1"/>
    <property type="molecule type" value="Genomic_DNA"/>
</dbReference>
<keyword evidence="3" id="KW-1185">Reference proteome</keyword>
<evidence type="ECO:0008006" key="4">
    <source>
        <dbReference type="Google" id="ProtNLM"/>
    </source>
</evidence>
<evidence type="ECO:0000256" key="1">
    <source>
        <dbReference type="SAM" id="Phobius"/>
    </source>
</evidence>
<proteinExistence type="predicted"/>
<evidence type="ECO:0000313" key="2">
    <source>
        <dbReference type="EMBL" id="RIB20774.1"/>
    </source>
</evidence>
<keyword evidence="1" id="KW-0472">Membrane</keyword>
<feature type="transmembrane region" description="Helical" evidence="1">
    <location>
        <begin position="22"/>
        <end position="41"/>
    </location>
</feature>
<dbReference type="AlphaFoldDB" id="A0A397VEA3"/>
<name>A0A397VEA3_9GLOM</name>
<gene>
    <name evidence="2" type="ORF">C2G38_1159632</name>
</gene>
<comment type="caution">
    <text evidence="2">The sequence shown here is derived from an EMBL/GenBank/DDBJ whole genome shotgun (WGS) entry which is preliminary data.</text>
</comment>
<reference evidence="2 3" key="1">
    <citation type="submission" date="2018-06" db="EMBL/GenBank/DDBJ databases">
        <title>Comparative genomics reveals the genomic features of Rhizophagus irregularis, R. cerebriforme, R. diaphanum and Gigaspora rosea, and their symbiotic lifestyle signature.</title>
        <authorList>
            <person name="Morin E."/>
            <person name="San Clemente H."/>
            <person name="Chen E.C.H."/>
            <person name="De La Providencia I."/>
            <person name="Hainaut M."/>
            <person name="Kuo A."/>
            <person name="Kohler A."/>
            <person name="Murat C."/>
            <person name="Tang N."/>
            <person name="Roy S."/>
            <person name="Loubradou J."/>
            <person name="Henrissat B."/>
            <person name="Grigoriev I.V."/>
            <person name="Corradi N."/>
            <person name="Roux C."/>
            <person name="Martin F.M."/>
        </authorList>
    </citation>
    <scope>NUCLEOTIDE SEQUENCE [LARGE SCALE GENOMIC DNA]</scope>
    <source>
        <strain evidence="2 3">DAOM 194757</strain>
    </source>
</reference>
<accession>A0A397VEA3</accession>
<organism evidence="2 3">
    <name type="scientific">Gigaspora rosea</name>
    <dbReference type="NCBI Taxonomy" id="44941"/>
    <lineage>
        <taxon>Eukaryota</taxon>
        <taxon>Fungi</taxon>
        <taxon>Fungi incertae sedis</taxon>
        <taxon>Mucoromycota</taxon>
        <taxon>Glomeromycotina</taxon>
        <taxon>Glomeromycetes</taxon>
        <taxon>Diversisporales</taxon>
        <taxon>Gigasporaceae</taxon>
        <taxon>Gigaspora</taxon>
    </lineage>
</organism>
<evidence type="ECO:0000313" key="3">
    <source>
        <dbReference type="Proteomes" id="UP000266673"/>
    </source>
</evidence>
<keyword evidence="1" id="KW-0812">Transmembrane</keyword>
<feature type="transmembrane region" description="Helical" evidence="1">
    <location>
        <begin position="53"/>
        <end position="75"/>
    </location>
</feature>